<dbReference type="Pfam" id="PF08909">
    <property type="entry name" value="DUF1854"/>
    <property type="match status" value="1"/>
</dbReference>
<organism evidence="2 3">
    <name type="scientific">candidate division KD3-62 bacterium DG_56</name>
    <dbReference type="NCBI Taxonomy" id="1704032"/>
    <lineage>
        <taxon>Bacteria</taxon>
        <taxon>candidate division KD3-62</taxon>
    </lineage>
</organism>
<feature type="domain" description="DUF1854" evidence="1">
    <location>
        <begin position="47"/>
        <end position="174"/>
    </location>
</feature>
<evidence type="ECO:0000313" key="3">
    <source>
        <dbReference type="Proteomes" id="UP000052020"/>
    </source>
</evidence>
<dbReference type="InterPro" id="IPR015005">
    <property type="entry name" value="DUF1854"/>
</dbReference>
<protein>
    <recommendedName>
        <fullName evidence="1">DUF1854 domain-containing protein</fullName>
    </recommendedName>
</protein>
<evidence type="ECO:0000313" key="2">
    <source>
        <dbReference type="EMBL" id="KPJ62131.1"/>
    </source>
</evidence>
<name>A0A0S7XIY3_9BACT</name>
<sequence length="176" mass="20054">MTETDITTEEGQHLPALPRIDPARLRLFRTGDHRVRATIEGDRSYLRVSISRAFPLSDPHRYVGLRDGAQKDIGLIVEPAELDHQSRQIIDEELRRSYLLPTITRIISLKREFGMSLWEVETDRGRAEFTMTSGQDNIAELSATRLVLTDIEGGRYEIPDVRRLDSASQALLDQVL</sequence>
<reference evidence="2 3" key="1">
    <citation type="journal article" date="2015" name="Microbiome">
        <title>Genomic resolution of linkages in carbon, nitrogen, and sulfur cycling among widespread estuary sediment bacteria.</title>
        <authorList>
            <person name="Baker B.J."/>
            <person name="Lazar C.S."/>
            <person name="Teske A.P."/>
            <person name="Dick G.J."/>
        </authorList>
    </citation>
    <scope>NUCLEOTIDE SEQUENCE [LARGE SCALE GENOMIC DNA]</scope>
    <source>
        <strain evidence="2">DG_56</strain>
    </source>
</reference>
<dbReference type="Proteomes" id="UP000052020">
    <property type="component" value="Unassembled WGS sequence"/>
</dbReference>
<gene>
    <name evidence="2" type="ORF">AMK68_05290</name>
</gene>
<proteinExistence type="predicted"/>
<dbReference type="AlphaFoldDB" id="A0A0S7XIY3"/>
<comment type="caution">
    <text evidence="2">The sequence shown here is derived from an EMBL/GenBank/DDBJ whole genome shotgun (WGS) entry which is preliminary data.</text>
</comment>
<dbReference type="EMBL" id="LIZY01000130">
    <property type="protein sequence ID" value="KPJ62131.1"/>
    <property type="molecule type" value="Genomic_DNA"/>
</dbReference>
<evidence type="ECO:0000259" key="1">
    <source>
        <dbReference type="Pfam" id="PF08909"/>
    </source>
</evidence>
<accession>A0A0S7XIY3</accession>